<feature type="transmembrane region" description="Helical" evidence="7">
    <location>
        <begin position="55"/>
        <end position="83"/>
    </location>
</feature>
<dbReference type="EMBL" id="PVTF01000012">
    <property type="protein sequence ID" value="PRY36392.1"/>
    <property type="molecule type" value="Genomic_DNA"/>
</dbReference>
<dbReference type="CDD" id="cd03228">
    <property type="entry name" value="ABCC_MRP_Like"/>
    <property type="match status" value="1"/>
</dbReference>
<dbReference type="InterPro" id="IPR003593">
    <property type="entry name" value="AAA+_ATPase"/>
</dbReference>
<dbReference type="InterPro" id="IPR036640">
    <property type="entry name" value="ABC1_TM_sf"/>
</dbReference>
<evidence type="ECO:0000313" key="11">
    <source>
        <dbReference type="Proteomes" id="UP000239494"/>
    </source>
</evidence>
<dbReference type="PANTHER" id="PTHR43394:SF1">
    <property type="entry name" value="ATP-BINDING CASSETTE SUB-FAMILY B MEMBER 10, MITOCHONDRIAL"/>
    <property type="match status" value="1"/>
</dbReference>
<dbReference type="InterPro" id="IPR011527">
    <property type="entry name" value="ABC1_TM_dom"/>
</dbReference>
<comment type="caution">
    <text evidence="10">The sequence shown here is derived from an EMBL/GenBank/DDBJ whole genome shotgun (WGS) entry which is preliminary data.</text>
</comment>
<dbReference type="GO" id="GO:0015421">
    <property type="term" value="F:ABC-type oligopeptide transporter activity"/>
    <property type="evidence" value="ECO:0007669"/>
    <property type="project" value="TreeGrafter"/>
</dbReference>
<dbReference type="Gene3D" id="3.40.50.300">
    <property type="entry name" value="P-loop containing nucleotide triphosphate hydrolases"/>
    <property type="match status" value="1"/>
</dbReference>
<dbReference type="PANTHER" id="PTHR43394">
    <property type="entry name" value="ATP-DEPENDENT PERMEASE MDL1, MITOCHONDRIAL"/>
    <property type="match status" value="1"/>
</dbReference>
<dbReference type="OrthoDB" id="9806127at2"/>
<feature type="transmembrane region" description="Helical" evidence="7">
    <location>
        <begin position="95"/>
        <end position="115"/>
    </location>
</feature>
<evidence type="ECO:0000256" key="6">
    <source>
        <dbReference type="ARBA" id="ARBA00023136"/>
    </source>
</evidence>
<feature type="domain" description="ABC transporter" evidence="8">
    <location>
        <begin position="380"/>
        <end position="621"/>
    </location>
</feature>
<dbReference type="Gene3D" id="1.20.1560.10">
    <property type="entry name" value="ABC transporter type 1, transmembrane domain"/>
    <property type="match status" value="1"/>
</dbReference>
<protein>
    <submittedName>
        <fullName evidence="10">ATP-binding cassette subfamily B protein</fullName>
    </submittedName>
</protein>
<keyword evidence="2 7" id="KW-0812">Transmembrane</keyword>
<dbReference type="GO" id="GO:0005524">
    <property type="term" value="F:ATP binding"/>
    <property type="evidence" value="ECO:0007669"/>
    <property type="project" value="UniProtKB-KW"/>
</dbReference>
<keyword evidence="3" id="KW-0547">Nucleotide-binding</keyword>
<sequence>MAATSETLIGVEDLEPPRWASVDEQVAAAGTWRTLSAVPSATALVIRLAWRTSPWLTALAGIVQVLSGCVTAFGLLATATVFAQLLQDGPTPQRLVSALPSIGLLVGSFALRALLDSAAAGVQGALTPRVRRAAQDRLNTVVIGVDLAAFDDPDFRELVRQGGRHAMSSIEIANRVVADLLAALVSLVAAMVTAGVLNPWLAPVLLLAAVADGWAAMRVAKLGYANFLRMVTRQLRLFVVENLMVARDVAVERFALTLQEPLIAEHRRIADDVTAEEVRMEAHKTVVRLAGRALAGVGTGIAYLVLGLLLHSGRMELALAGAAVVAMRTAATALSTTMYAVNQLYEHSFYIDFYRRLLRVARARHHVSTGVTAPTDPGVIRLEGVTFTYPGADRPALAGIDLEIARGEVVALVGENGSGKTTLGKIITGLYPPEAGRVLWDDVDIAAADRESVHSRISVISQQPAHWPMTAGHNIRVGRLDRHDPHGRGWDEAVDQSGARSVLAEFPRGEKTVLSKDFRDGHEPSGGQWQRIGVARGIYRDAAILVADEPTAALDAKAEQTVFAGLRHAGRSRTTVLVTHRLANIRHVDRIIVLEGGRITARGTHESLMAAGGLYRDLYEIQARAYET</sequence>
<dbReference type="AlphaFoldDB" id="A0A2T0SSJ9"/>
<evidence type="ECO:0000259" key="8">
    <source>
        <dbReference type="PROSITE" id="PS50893"/>
    </source>
</evidence>
<keyword evidence="6 7" id="KW-0472">Membrane</keyword>
<dbReference type="PROSITE" id="PS50893">
    <property type="entry name" value="ABC_TRANSPORTER_2"/>
    <property type="match status" value="1"/>
</dbReference>
<name>A0A2T0SSJ9_9PSEU</name>
<dbReference type="GO" id="GO:0005886">
    <property type="term" value="C:plasma membrane"/>
    <property type="evidence" value="ECO:0007669"/>
    <property type="project" value="UniProtKB-SubCell"/>
</dbReference>
<accession>A0A2T0SSJ9</accession>
<evidence type="ECO:0000256" key="7">
    <source>
        <dbReference type="SAM" id="Phobius"/>
    </source>
</evidence>
<evidence type="ECO:0000256" key="4">
    <source>
        <dbReference type="ARBA" id="ARBA00022840"/>
    </source>
</evidence>
<dbReference type="RefSeq" id="WP_106192976.1">
    <property type="nucleotide sequence ID" value="NZ_PVTF01000012.1"/>
</dbReference>
<dbReference type="Pfam" id="PF00005">
    <property type="entry name" value="ABC_tran"/>
    <property type="match status" value="1"/>
</dbReference>
<keyword evidence="11" id="KW-1185">Reference proteome</keyword>
<feature type="transmembrane region" description="Helical" evidence="7">
    <location>
        <begin position="289"/>
        <end position="311"/>
    </location>
</feature>
<dbReference type="PROSITE" id="PS50929">
    <property type="entry name" value="ABC_TM1F"/>
    <property type="match status" value="1"/>
</dbReference>
<dbReference type="GO" id="GO:0016887">
    <property type="term" value="F:ATP hydrolysis activity"/>
    <property type="evidence" value="ECO:0007669"/>
    <property type="project" value="InterPro"/>
</dbReference>
<dbReference type="InterPro" id="IPR027417">
    <property type="entry name" value="P-loop_NTPase"/>
</dbReference>
<dbReference type="InterPro" id="IPR039421">
    <property type="entry name" value="Type_1_exporter"/>
</dbReference>
<evidence type="ECO:0000256" key="5">
    <source>
        <dbReference type="ARBA" id="ARBA00022989"/>
    </source>
</evidence>
<dbReference type="SMART" id="SM00382">
    <property type="entry name" value="AAA"/>
    <property type="match status" value="1"/>
</dbReference>
<feature type="transmembrane region" description="Helical" evidence="7">
    <location>
        <begin position="200"/>
        <end position="220"/>
    </location>
</feature>
<evidence type="ECO:0000256" key="1">
    <source>
        <dbReference type="ARBA" id="ARBA00004651"/>
    </source>
</evidence>
<reference evidence="10 11" key="1">
    <citation type="submission" date="2018-03" db="EMBL/GenBank/DDBJ databases">
        <title>Genomic Encyclopedia of Archaeal and Bacterial Type Strains, Phase II (KMG-II): from individual species to whole genera.</title>
        <authorList>
            <person name="Goeker M."/>
        </authorList>
    </citation>
    <scope>NUCLEOTIDE SEQUENCE [LARGE SCALE GENOMIC DNA]</scope>
    <source>
        <strain evidence="10 11">DSM 44720</strain>
    </source>
</reference>
<organism evidence="10 11">
    <name type="scientific">Umezawaea tangerina</name>
    <dbReference type="NCBI Taxonomy" id="84725"/>
    <lineage>
        <taxon>Bacteria</taxon>
        <taxon>Bacillati</taxon>
        <taxon>Actinomycetota</taxon>
        <taxon>Actinomycetes</taxon>
        <taxon>Pseudonocardiales</taxon>
        <taxon>Pseudonocardiaceae</taxon>
        <taxon>Umezawaea</taxon>
    </lineage>
</organism>
<evidence type="ECO:0000259" key="9">
    <source>
        <dbReference type="PROSITE" id="PS50929"/>
    </source>
</evidence>
<comment type="subcellular location">
    <subcellularLocation>
        <location evidence="1">Cell membrane</location>
        <topology evidence="1">Multi-pass membrane protein</topology>
    </subcellularLocation>
</comment>
<keyword evidence="4 10" id="KW-0067">ATP-binding</keyword>
<evidence type="ECO:0000313" key="10">
    <source>
        <dbReference type="EMBL" id="PRY36392.1"/>
    </source>
</evidence>
<dbReference type="Proteomes" id="UP000239494">
    <property type="component" value="Unassembled WGS sequence"/>
</dbReference>
<evidence type="ECO:0000256" key="3">
    <source>
        <dbReference type="ARBA" id="ARBA00022741"/>
    </source>
</evidence>
<keyword evidence="5 7" id="KW-1133">Transmembrane helix</keyword>
<feature type="transmembrane region" description="Helical" evidence="7">
    <location>
        <begin position="176"/>
        <end position="194"/>
    </location>
</feature>
<feature type="domain" description="ABC transmembrane type-1" evidence="9">
    <location>
        <begin position="58"/>
        <end position="346"/>
    </location>
</feature>
<gene>
    <name evidence="10" type="ORF">CLV43_112322</name>
</gene>
<dbReference type="SUPFAM" id="SSF52540">
    <property type="entry name" value="P-loop containing nucleoside triphosphate hydrolases"/>
    <property type="match status" value="1"/>
</dbReference>
<proteinExistence type="predicted"/>
<dbReference type="InterPro" id="IPR003439">
    <property type="entry name" value="ABC_transporter-like_ATP-bd"/>
</dbReference>
<evidence type="ECO:0000256" key="2">
    <source>
        <dbReference type="ARBA" id="ARBA00022692"/>
    </source>
</evidence>
<dbReference type="SUPFAM" id="SSF90123">
    <property type="entry name" value="ABC transporter transmembrane region"/>
    <property type="match status" value="1"/>
</dbReference>